<keyword evidence="1" id="KW-0472">Membrane</keyword>
<keyword evidence="3" id="KW-1185">Reference proteome</keyword>
<dbReference type="KEGG" id="cte:CT0790"/>
<organism evidence="2 3">
    <name type="scientific">Chlorobaculum tepidum (strain ATCC 49652 / DSM 12025 / NBRC 103806 / TLS)</name>
    <name type="common">Chlorobium tepidum</name>
    <dbReference type="NCBI Taxonomy" id="194439"/>
    <lineage>
        <taxon>Bacteria</taxon>
        <taxon>Pseudomonadati</taxon>
        <taxon>Chlorobiota</taxon>
        <taxon>Chlorobiia</taxon>
        <taxon>Chlorobiales</taxon>
        <taxon>Chlorobiaceae</taxon>
        <taxon>Chlorobaculum</taxon>
    </lineage>
</organism>
<dbReference type="OrthoDB" id="9850483at2"/>
<name>Q8KE99_CHLTE</name>
<protein>
    <recommendedName>
        <fullName evidence="4">SHOCT domain-containing protein</fullName>
    </recommendedName>
</protein>
<reference evidence="2 3" key="1">
    <citation type="journal article" date="2002" name="Proc. Natl. Acad. Sci. U.S.A.">
        <title>The complete genome sequence of Chlorobium tepidum TLS, a photosynthetic, anaerobic, green-sulfur bacterium.</title>
        <authorList>
            <person name="Eisen J.A."/>
            <person name="Nelson K.E."/>
            <person name="Paulsen I.T."/>
            <person name="Heidelberg J.F."/>
            <person name="Wu M."/>
            <person name="Dodson R.J."/>
            <person name="Deboy R."/>
            <person name="Gwinn M.L."/>
            <person name="Nelson W.C."/>
            <person name="Haft D.H."/>
            <person name="Hickey E.K."/>
            <person name="Peterson J.D."/>
            <person name="Durkin A.S."/>
            <person name="Kolonay J.L."/>
            <person name="Yang F."/>
            <person name="Holt I."/>
            <person name="Umayam L.A."/>
            <person name="Mason T."/>
            <person name="Brenner M."/>
            <person name="Shea T.P."/>
            <person name="Parksey D."/>
            <person name="Nierman W.C."/>
            <person name="Feldblyum T.V."/>
            <person name="Hansen C.L."/>
            <person name="Craven M.B."/>
            <person name="Radune D."/>
            <person name="Vamathevan J."/>
            <person name="Khouri H."/>
            <person name="White O."/>
            <person name="Gruber T.M."/>
            <person name="Ketchum K.A."/>
            <person name="Venter J.C."/>
            <person name="Tettelin H."/>
            <person name="Bryant D.A."/>
            <person name="Fraser C.M."/>
        </authorList>
    </citation>
    <scope>NUCLEOTIDE SEQUENCE [LARGE SCALE GENOMIC DNA]</scope>
    <source>
        <strain evidence="3">ATCC 49652 / DSM 12025 / NBRC 103806 / TLS</strain>
    </source>
</reference>
<evidence type="ECO:0000313" key="2">
    <source>
        <dbReference type="EMBL" id="AAM72027.1"/>
    </source>
</evidence>
<keyword evidence="1" id="KW-0812">Transmembrane</keyword>
<keyword evidence="1" id="KW-1133">Transmembrane helix</keyword>
<proteinExistence type="predicted"/>
<dbReference type="Proteomes" id="UP000001007">
    <property type="component" value="Chromosome"/>
</dbReference>
<feature type="transmembrane region" description="Helical" evidence="1">
    <location>
        <begin position="21"/>
        <end position="40"/>
    </location>
</feature>
<evidence type="ECO:0000313" key="3">
    <source>
        <dbReference type="Proteomes" id="UP000001007"/>
    </source>
</evidence>
<gene>
    <name evidence="2" type="ordered locus">CT0790</name>
</gene>
<dbReference type="HOGENOM" id="CLU_1988677_0_0_10"/>
<dbReference type="EMBL" id="AE006470">
    <property type="protein sequence ID" value="AAM72027.1"/>
    <property type="molecule type" value="Genomic_DNA"/>
</dbReference>
<dbReference type="EnsemblBacteria" id="AAM72027">
    <property type="protein sequence ID" value="AAM72027"/>
    <property type="gene ID" value="CT0790"/>
</dbReference>
<sequence>MPDIRIKPTRSTLTMMRIASFIVALVGAGMIAGVVSNGLLEEGGVFVMVWIAACVGIVGFAIFSAFNRKVIEDGIVSIEDAGESQSASDAQSAEARLKTLDGLKRQKLISDDEYQKQREKIIQSV</sequence>
<dbReference type="STRING" id="194439.CT0790"/>
<accession>Q8KE99</accession>
<evidence type="ECO:0000256" key="1">
    <source>
        <dbReference type="SAM" id="Phobius"/>
    </source>
</evidence>
<evidence type="ECO:0008006" key="4">
    <source>
        <dbReference type="Google" id="ProtNLM"/>
    </source>
</evidence>
<dbReference type="AlphaFoldDB" id="Q8KE99"/>
<feature type="transmembrane region" description="Helical" evidence="1">
    <location>
        <begin position="46"/>
        <end position="66"/>
    </location>
</feature>